<dbReference type="EMBL" id="JAGYPE010000006">
    <property type="protein sequence ID" value="MBS4185609.1"/>
    <property type="molecule type" value="Genomic_DNA"/>
</dbReference>
<dbReference type="InterPro" id="IPR056362">
    <property type="entry name" value="AtuA-like_ferredoxin_dom"/>
</dbReference>
<feature type="domain" description="AtuA-like ferredoxin-fold" evidence="1">
    <location>
        <begin position="4"/>
        <end position="102"/>
    </location>
</feature>
<organism evidence="2">
    <name type="scientific">Neobacillus citreus</name>
    <dbReference type="NCBI Taxonomy" id="2833578"/>
    <lineage>
        <taxon>Bacteria</taxon>
        <taxon>Bacillati</taxon>
        <taxon>Bacillota</taxon>
        <taxon>Bacilli</taxon>
        <taxon>Bacillales</taxon>
        <taxon>Bacillaceae</taxon>
        <taxon>Neobacillus</taxon>
    </lineage>
</organism>
<dbReference type="PANTHER" id="PTHR47708">
    <property type="match status" value="1"/>
</dbReference>
<keyword evidence="4" id="KW-1185">Reference proteome</keyword>
<name>A0A942T3J5_9BACI</name>
<dbReference type="EMBL" id="JAGYPE020000002">
    <property type="protein sequence ID" value="MCH6264361.1"/>
    <property type="molecule type" value="Genomic_DNA"/>
</dbReference>
<dbReference type="PANTHER" id="PTHR47708:SF2">
    <property type="entry name" value="SI:CH73-132F6.5"/>
    <property type="match status" value="1"/>
</dbReference>
<sequence>MAIVKLRDIAQTRSGDKGNMVNIGVFAPNPAIYQIFLEKLTTERVKEHFIGLVEGEVARYELPNILALNFVCKEALEGGGSASLRLDNLGKCFGANMMRLKLEVDDSLLAELRK</sequence>
<proteinExistence type="predicted"/>
<gene>
    <name evidence="3" type="ORF">KHB02_002300</name>
    <name evidence="2" type="ORF">KHB02_29930</name>
</gene>
<accession>A0A942T3J5</accession>
<dbReference type="AlphaFoldDB" id="A0A942T3J5"/>
<evidence type="ECO:0000313" key="4">
    <source>
        <dbReference type="Proteomes" id="UP000677265"/>
    </source>
</evidence>
<dbReference type="Pfam" id="PF23544">
    <property type="entry name" value="AtuA_ferredoxin"/>
    <property type="match status" value="1"/>
</dbReference>
<dbReference type="Proteomes" id="UP000677265">
    <property type="component" value="Unassembled WGS sequence"/>
</dbReference>
<comment type="caution">
    <text evidence="2">The sequence shown here is derived from an EMBL/GenBank/DDBJ whole genome shotgun (WGS) entry which is preliminary data.</text>
</comment>
<evidence type="ECO:0000313" key="3">
    <source>
        <dbReference type="EMBL" id="MCH6264361.1"/>
    </source>
</evidence>
<reference evidence="2" key="1">
    <citation type="submission" date="2021-05" db="EMBL/GenBank/DDBJ databases">
        <title>Novel Bacillus species.</title>
        <authorList>
            <person name="Liu G."/>
        </authorList>
    </citation>
    <scope>NUCLEOTIDE SEQUENCE</scope>
    <source>
        <strain evidence="2 4">FJAT-50051</strain>
    </source>
</reference>
<dbReference type="RefSeq" id="WP_213145451.1">
    <property type="nucleotide sequence ID" value="NZ_JAGYPE020000002.1"/>
</dbReference>
<protein>
    <recommendedName>
        <fullName evidence="1">AtuA-like ferredoxin-fold domain-containing protein</fullName>
    </recommendedName>
</protein>
<evidence type="ECO:0000259" key="1">
    <source>
        <dbReference type="Pfam" id="PF23544"/>
    </source>
</evidence>
<evidence type="ECO:0000313" key="2">
    <source>
        <dbReference type="EMBL" id="MBS4185609.1"/>
    </source>
</evidence>